<evidence type="ECO:0000313" key="3">
    <source>
        <dbReference type="Proteomes" id="UP000051922"/>
    </source>
</evidence>
<feature type="transmembrane region" description="Helical" evidence="1">
    <location>
        <begin position="214"/>
        <end position="235"/>
    </location>
</feature>
<keyword evidence="1" id="KW-0472">Membrane</keyword>
<reference evidence="2 3" key="1">
    <citation type="journal article" date="2015" name="Genome Announc.">
        <title>Expanding the biotechnology potential of lactobacilli through comparative genomics of 213 strains and associated genera.</title>
        <authorList>
            <person name="Sun Z."/>
            <person name="Harris H.M."/>
            <person name="McCann A."/>
            <person name="Guo C."/>
            <person name="Argimon S."/>
            <person name="Zhang W."/>
            <person name="Yang X."/>
            <person name="Jeffery I.B."/>
            <person name="Cooney J.C."/>
            <person name="Kagawa T.F."/>
            <person name="Liu W."/>
            <person name="Song Y."/>
            <person name="Salvetti E."/>
            <person name="Wrobel A."/>
            <person name="Rasinkangas P."/>
            <person name="Parkhill J."/>
            <person name="Rea M.C."/>
            <person name="O'Sullivan O."/>
            <person name="Ritari J."/>
            <person name="Douillard F.P."/>
            <person name="Paul Ross R."/>
            <person name="Yang R."/>
            <person name="Briner A.E."/>
            <person name="Felis G.E."/>
            <person name="de Vos W.M."/>
            <person name="Barrangou R."/>
            <person name="Klaenhammer T.R."/>
            <person name="Caufield P.W."/>
            <person name="Cui Y."/>
            <person name="Zhang H."/>
            <person name="O'Toole P.W."/>
        </authorList>
    </citation>
    <scope>NUCLEOTIDE SEQUENCE [LARGE SCALE GENOMIC DNA]</scope>
    <source>
        <strain evidence="2 3">DSM 15945</strain>
    </source>
</reference>
<protein>
    <recommendedName>
        <fullName evidence="4">ABC transporter permease</fullName>
    </recommendedName>
</protein>
<proteinExistence type="predicted"/>
<keyword evidence="1" id="KW-1133">Transmembrane helix</keyword>
<feature type="transmembrane region" description="Helical" evidence="1">
    <location>
        <begin position="78"/>
        <end position="102"/>
    </location>
</feature>
<accession>A0A0R1TSS1</accession>
<feature type="transmembrane region" description="Helical" evidence="1">
    <location>
        <begin position="134"/>
        <end position="156"/>
    </location>
</feature>
<organism evidence="2 3">
    <name type="scientific">Lacticaseibacillus pantheris DSM 15945 = JCM 12539 = NBRC 106106</name>
    <dbReference type="NCBI Taxonomy" id="1423783"/>
    <lineage>
        <taxon>Bacteria</taxon>
        <taxon>Bacillati</taxon>
        <taxon>Bacillota</taxon>
        <taxon>Bacilli</taxon>
        <taxon>Lactobacillales</taxon>
        <taxon>Lactobacillaceae</taxon>
        <taxon>Lacticaseibacillus</taxon>
    </lineage>
</organism>
<sequence>MRFMERTIMGLRYHRKMNILIAALTAVYSIIGLFLRTNAANTMSNATNFSQRIAELPGSNTSGVTSAVLRAHSTQADYYNIAFAAATLIYLILLIVIAAIFVRRQQAETAAYIGAGKQPFDIASQTALEGGISATVGFTIVSVIVSLFSATVSHWWAKANQFIFAHAIGQPRGTQHQEMLQGIKTMMSKRMTDFNPQSLLFGDSGMSSQIPNTVVGFATVGVAAISAVVIVNLIVMMAQARTVRSHLN</sequence>
<keyword evidence="1" id="KW-0812">Transmembrane</keyword>
<name>A0A0R1TSS1_9LACO</name>
<comment type="caution">
    <text evidence="2">The sequence shown here is derived from an EMBL/GenBank/DDBJ whole genome shotgun (WGS) entry which is preliminary data.</text>
</comment>
<dbReference type="Proteomes" id="UP000051922">
    <property type="component" value="Unassembled WGS sequence"/>
</dbReference>
<keyword evidence="3" id="KW-1185">Reference proteome</keyword>
<dbReference type="AlphaFoldDB" id="A0A0R1TSS1"/>
<dbReference type="EMBL" id="AZFJ01000062">
    <property type="protein sequence ID" value="KRL84384.1"/>
    <property type="molecule type" value="Genomic_DNA"/>
</dbReference>
<evidence type="ECO:0008006" key="4">
    <source>
        <dbReference type="Google" id="ProtNLM"/>
    </source>
</evidence>
<dbReference type="PATRIC" id="fig|1423783.4.peg.2287"/>
<gene>
    <name evidence="2" type="ORF">FC50_GL002233</name>
</gene>
<evidence type="ECO:0000313" key="2">
    <source>
        <dbReference type="EMBL" id="KRL84384.1"/>
    </source>
</evidence>
<evidence type="ECO:0000256" key="1">
    <source>
        <dbReference type="SAM" id="Phobius"/>
    </source>
</evidence>